<dbReference type="AlphaFoldDB" id="A0A0F9ELJ8"/>
<evidence type="ECO:0000313" key="1">
    <source>
        <dbReference type="EMBL" id="KKL67171.1"/>
    </source>
</evidence>
<reference evidence="1" key="1">
    <citation type="journal article" date="2015" name="Nature">
        <title>Complex archaea that bridge the gap between prokaryotes and eukaryotes.</title>
        <authorList>
            <person name="Spang A."/>
            <person name="Saw J.H."/>
            <person name="Jorgensen S.L."/>
            <person name="Zaremba-Niedzwiedzka K."/>
            <person name="Martijn J."/>
            <person name="Lind A.E."/>
            <person name="van Eijk R."/>
            <person name="Schleper C."/>
            <person name="Guy L."/>
            <person name="Ettema T.J."/>
        </authorList>
    </citation>
    <scope>NUCLEOTIDE SEQUENCE</scope>
</reference>
<protein>
    <submittedName>
        <fullName evidence="1">Uncharacterized protein</fullName>
    </submittedName>
</protein>
<gene>
    <name evidence="1" type="ORF">LCGC14_2137640</name>
</gene>
<feature type="non-terminal residue" evidence="1">
    <location>
        <position position="65"/>
    </location>
</feature>
<organism evidence="1">
    <name type="scientific">marine sediment metagenome</name>
    <dbReference type="NCBI Taxonomy" id="412755"/>
    <lineage>
        <taxon>unclassified sequences</taxon>
        <taxon>metagenomes</taxon>
        <taxon>ecological metagenomes</taxon>
    </lineage>
</organism>
<comment type="caution">
    <text evidence="1">The sequence shown here is derived from an EMBL/GenBank/DDBJ whole genome shotgun (WGS) entry which is preliminary data.</text>
</comment>
<name>A0A0F9ELJ8_9ZZZZ</name>
<sequence length="65" mass="7427">MTIIGTKIPDVKDLLWKITLQAFNNKLLLNNLFSTEIGKLLIGKLELETEISKFQWNYKSNGSSN</sequence>
<accession>A0A0F9ELJ8</accession>
<proteinExistence type="predicted"/>
<dbReference type="EMBL" id="LAZR01026958">
    <property type="protein sequence ID" value="KKL67171.1"/>
    <property type="molecule type" value="Genomic_DNA"/>
</dbReference>